<feature type="transmembrane region" description="Helical" evidence="7">
    <location>
        <begin position="6"/>
        <end position="29"/>
    </location>
</feature>
<keyword evidence="7 8" id="KW-0874">Quinone</keyword>
<dbReference type="InterPro" id="IPR023043">
    <property type="entry name" value="NAD(P)H_OxRDtase_bac/plastid"/>
</dbReference>
<evidence type="ECO:0000256" key="2">
    <source>
        <dbReference type="ARBA" id="ARBA00008472"/>
    </source>
</evidence>
<dbReference type="Proteomes" id="UP000282654">
    <property type="component" value="Unassembled WGS sequence"/>
</dbReference>
<feature type="transmembrane region" description="Helical" evidence="7">
    <location>
        <begin position="59"/>
        <end position="82"/>
    </location>
</feature>
<evidence type="ECO:0000256" key="3">
    <source>
        <dbReference type="ARBA" id="ARBA00022448"/>
    </source>
</evidence>
<dbReference type="InterPro" id="IPR038430">
    <property type="entry name" value="NDAH_ubi_oxred_su3_sf"/>
</dbReference>
<keyword evidence="7" id="KW-1278">Translocase</keyword>
<keyword evidence="3 7" id="KW-0813">Transport</keyword>
<feature type="transmembrane region" description="Helical" evidence="7">
    <location>
        <begin position="88"/>
        <end position="111"/>
    </location>
</feature>
<keyword evidence="5 7" id="KW-1133">Transmembrane helix</keyword>
<dbReference type="OrthoDB" id="9791970at2"/>
<keyword evidence="7 8" id="KW-0520">NAD</keyword>
<sequence>MQQDYLTLAIYPLVILGFSVFVLALAWVLRAKPPKSPVKQAPYECGIPTRGETWVRFRVAYYLYALVFVVFDVETIFLYPWAVALHRLGLFAYIEAILFILILLVGLGYAWKEGALEWK</sequence>
<evidence type="ECO:0000256" key="8">
    <source>
        <dbReference type="RuleBase" id="RU003639"/>
    </source>
</evidence>
<dbReference type="EMBL" id="RKRE01000003">
    <property type="protein sequence ID" value="RPF42511.1"/>
    <property type="molecule type" value="Genomic_DNA"/>
</dbReference>
<keyword evidence="6 7" id="KW-0472">Membrane</keyword>
<dbReference type="GO" id="GO:0008137">
    <property type="term" value="F:NADH dehydrogenase (ubiquinone) activity"/>
    <property type="evidence" value="ECO:0007669"/>
    <property type="project" value="InterPro"/>
</dbReference>
<dbReference type="GO" id="GO:0048038">
    <property type="term" value="F:quinone binding"/>
    <property type="evidence" value="ECO:0007669"/>
    <property type="project" value="UniProtKB-KW"/>
</dbReference>
<dbReference type="AlphaFoldDB" id="A0A3N5BEQ4"/>
<dbReference type="GO" id="GO:0005886">
    <property type="term" value="C:plasma membrane"/>
    <property type="evidence" value="ECO:0007669"/>
    <property type="project" value="UniProtKB-SubCell"/>
</dbReference>
<keyword evidence="10" id="KW-1185">Reference proteome</keyword>
<evidence type="ECO:0000256" key="6">
    <source>
        <dbReference type="ARBA" id="ARBA00023136"/>
    </source>
</evidence>
<evidence type="ECO:0000256" key="1">
    <source>
        <dbReference type="ARBA" id="ARBA00004141"/>
    </source>
</evidence>
<gene>
    <name evidence="7" type="primary">nuoA</name>
    <name evidence="9" type="ORF">EDD75_1612</name>
</gene>
<dbReference type="GO" id="GO:0050136">
    <property type="term" value="F:NADH dehydrogenase (quinone) (non-electrogenic) activity"/>
    <property type="evidence" value="ECO:0007669"/>
    <property type="project" value="UniProtKB-UniRule"/>
</dbReference>
<keyword evidence="7" id="KW-1003">Cell membrane</keyword>
<comment type="subcellular location">
    <subcellularLocation>
        <location evidence="7 8">Cell membrane</location>
        <topology evidence="7 8">Multi-pass membrane protein</topology>
    </subcellularLocation>
    <subcellularLocation>
        <location evidence="1">Membrane</location>
        <topology evidence="1">Multi-pass membrane protein</topology>
    </subcellularLocation>
</comment>
<organism evidence="9 10">
    <name type="scientific">Thermodesulfitimonas autotrophica</name>
    <dbReference type="NCBI Taxonomy" id="1894989"/>
    <lineage>
        <taxon>Bacteria</taxon>
        <taxon>Bacillati</taxon>
        <taxon>Bacillota</taxon>
        <taxon>Clostridia</taxon>
        <taxon>Thermoanaerobacterales</taxon>
        <taxon>Thermoanaerobacteraceae</taxon>
        <taxon>Thermodesulfitimonas</taxon>
    </lineage>
</organism>
<evidence type="ECO:0000256" key="7">
    <source>
        <dbReference type="HAMAP-Rule" id="MF_01394"/>
    </source>
</evidence>
<dbReference type="Gene3D" id="1.20.58.1610">
    <property type="entry name" value="NADH:ubiquinone/plastoquinone oxidoreductase, chain 3"/>
    <property type="match status" value="1"/>
</dbReference>
<evidence type="ECO:0000256" key="4">
    <source>
        <dbReference type="ARBA" id="ARBA00022692"/>
    </source>
</evidence>
<comment type="subunit">
    <text evidence="7">NDH-1 is composed of 14 different subunits. Subunits NuoA, H, J, K, L, M, N constitute the membrane sector of the complex.</text>
</comment>
<evidence type="ECO:0000313" key="10">
    <source>
        <dbReference type="Proteomes" id="UP000282654"/>
    </source>
</evidence>
<protein>
    <recommendedName>
        <fullName evidence="7">NADH-quinone oxidoreductase subunit A</fullName>
        <ecNumber evidence="7">7.1.1.-</ecNumber>
    </recommendedName>
    <alternativeName>
        <fullName evidence="7">NADH dehydrogenase I subunit A</fullName>
    </alternativeName>
    <alternativeName>
        <fullName evidence="7">NDH-1 subunit A</fullName>
    </alternativeName>
    <alternativeName>
        <fullName evidence="7">NUO1</fullName>
    </alternativeName>
</protein>
<name>A0A3N5BEQ4_9THEO</name>
<evidence type="ECO:0000313" key="9">
    <source>
        <dbReference type="EMBL" id="RPF42511.1"/>
    </source>
</evidence>
<dbReference type="GO" id="GO:0030964">
    <property type="term" value="C:NADH dehydrogenase complex"/>
    <property type="evidence" value="ECO:0007669"/>
    <property type="project" value="TreeGrafter"/>
</dbReference>
<proteinExistence type="inferred from homology"/>
<reference evidence="9 10" key="1">
    <citation type="submission" date="2018-11" db="EMBL/GenBank/DDBJ databases">
        <title>Genomic Encyclopedia of Type Strains, Phase IV (KMG-IV): sequencing the most valuable type-strain genomes for metagenomic binning, comparative biology and taxonomic classification.</title>
        <authorList>
            <person name="Goeker M."/>
        </authorList>
    </citation>
    <scope>NUCLEOTIDE SEQUENCE [LARGE SCALE GENOMIC DNA]</scope>
    <source>
        <strain evidence="9 10">DSM 102936</strain>
    </source>
</reference>
<dbReference type="EC" id="7.1.1.-" evidence="7"/>
<dbReference type="HAMAP" id="MF_01394">
    <property type="entry name" value="NDH1_NuoA"/>
    <property type="match status" value="1"/>
</dbReference>
<dbReference type="Pfam" id="PF00507">
    <property type="entry name" value="Oxidored_q4"/>
    <property type="match status" value="1"/>
</dbReference>
<dbReference type="RefSeq" id="WP_123930720.1">
    <property type="nucleotide sequence ID" value="NZ_RKRE01000003.1"/>
</dbReference>
<keyword evidence="4 7" id="KW-0812">Transmembrane</keyword>
<dbReference type="PANTHER" id="PTHR11058:SF9">
    <property type="entry name" value="NADH-UBIQUINONE OXIDOREDUCTASE CHAIN 3"/>
    <property type="match status" value="1"/>
</dbReference>
<evidence type="ECO:0000256" key="5">
    <source>
        <dbReference type="ARBA" id="ARBA00022989"/>
    </source>
</evidence>
<comment type="similarity">
    <text evidence="2 7 8">Belongs to the complex I subunit 3 family.</text>
</comment>
<comment type="catalytic activity">
    <reaction evidence="7 8">
        <text>a quinone + NADH + 5 H(+)(in) = a quinol + NAD(+) + 4 H(+)(out)</text>
        <dbReference type="Rhea" id="RHEA:57888"/>
        <dbReference type="ChEBI" id="CHEBI:15378"/>
        <dbReference type="ChEBI" id="CHEBI:24646"/>
        <dbReference type="ChEBI" id="CHEBI:57540"/>
        <dbReference type="ChEBI" id="CHEBI:57945"/>
        <dbReference type="ChEBI" id="CHEBI:132124"/>
    </reaction>
</comment>
<comment type="caution">
    <text evidence="9">The sequence shown here is derived from an EMBL/GenBank/DDBJ whole genome shotgun (WGS) entry which is preliminary data.</text>
</comment>
<dbReference type="PANTHER" id="PTHR11058">
    <property type="entry name" value="NADH-UBIQUINONE OXIDOREDUCTASE CHAIN 3"/>
    <property type="match status" value="1"/>
</dbReference>
<accession>A0A3N5BEQ4</accession>
<comment type="function">
    <text evidence="7">NDH-1 shuttles electrons from NADH, via FMN and iron-sulfur (Fe-S) centers, to quinones in the respiratory chain. The immediate electron acceptor for the enzyme in this species is believed to be a menaquinone. Couples the redox reaction to proton translocation (for every two electrons transferred, four hydrogen ions are translocated across the cytoplasmic membrane), and thus conserves the redox energy in a proton gradient.</text>
</comment>
<dbReference type="InterPro" id="IPR000440">
    <property type="entry name" value="NADH_UbQ/plastoQ_OxRdtase_su3"/>
</dbReference>